<organism evidence="1 2">
    <name type="scientific">Naganishia adeliensis</name>
    <dbReference type="NCBI Taxonomy" id="92952"/>
    <lineage>
        <taxon>Eukaryota</taxon>
        <taxon>Fungi</taxon>
        <taxon>Dikarya</taxon>
        <taxon>Basidiomycota</taxon>
        <taxon>Agaricomycotina</taxon>
        <taxon>Tremellomycetes</taxon>
        <taxon>Filobasidiales</taxon>
        <taxon>Filobasidiaceae</taxon>
        <taxon>Naganishia</taxon>
    </lineage>
</organism>
<gene>
    <name evidence="1" type="ORF">QFC20_002915</name>
</gene>
<proteinExistence type="predicted"/>
<dbReference type="Proteomes" id="UP001230649">
    <property type="component" value="Unassembled WGS sequence"/>
</dbReference>
<keyword evidence="2" id="KW-1185">Reference proteome</keyword>
<comment type="caution">
    <text evidence="1">The sequence shown here is derived from an EMBL/GenBank/DDBJ whole genome shotgun (WGS) entry which is preliminary data.</text>
</comment>
<dbReference type="EMBL" id="JASBWS010000023">
    <property type="protein sequence ID" value="KAJ9110585.1"/>
    <property type="molecule type" value="Genomic_DNA"/>
</dbReference>
<sequence>MLSQTSFYLQPSLYVKGNQLNFAKSGDNQAVARKRAEEADAQGREEKRRAVDKLVMEEVRGRGAGEKRNDEVGEEGIAEMTTSAMDTTVPETHDAAYAQRLEDVLRAFPTRDAQGHLPPSVVLNDETIVVHPGSRYLKIGRGSDLTPISVPNCIYRKVHRPQAETDAEGMKLPGKVDPAREVVSGESASNEDVRRMRQEKLKLPTGKADQPLAQVTRYNATQKPIHYRPHNDPYGVDWLEDYTADVVFPDKNVWVDEDAPYEVRWPTRNRTFNTVDYGAGGGERLLADVQDILGHALGKLNPPVSVKDLWKYSVALIVPDHTDKAYIEGMLTVLLQRMAFRQCGVLQESLCATFGAGLSSACVVDIGAERTSVACVDDGLLLGETRHILHFGRDDVTTFYTDLLRRVSFPYHELDLNRRLDWQMMDELTTRTCTLLDHLVAFNVWKVQVRRKGSPTTEYQLQTFDQAVLAPACFFDPRVFDWNAKMAKVATRTISSNYEDDCMPDLKDDGATLAMAKSTEHLLPPLPPPIPQDPVVTVTVDPETGEETTTTFQPEPIQPPAPAPTFDVVTEAGKMPIDFAVTNSLMAAGADLKTVNLASAILILGGGGLIEGISAALAWRVGRHFSGRMTTSVTPQVLPPPRGLDPRYVTWRGGVVWTRLDAMNDIWIKRQEWDEIGMKAYRNRLY</sequence>
<evidence type="ECO:0000313" key="2">
    <source>
        <dbReference type="Proteomes" id="UP001230649"/>
    </source>
</evidence>
<protein>
    <submittedName>
        <fullName evidence="1">Uncharacterized protein</fullName>
    </submittedName>
</protein>
<evidence type="ECO:0000313" key="1">
    <source>
        <dbReference type="EMBL" id="KAJ9110585.1"/>
    </source>
</evidence>
<accession>A0ACC2WGX4</accession>
<reference evidence="1" key="1">
    <citation type="submission" date="2023-04" db="EMBL/GenBank/DDBJ databases">
        <title>Draft Genome sequencing of Naganishia species isolated from polar environments using Oxford Nanopore Technology.</title>
        <authorList>
            <person name="Leo P."/>
            <person name="Venkateswaran K."/>
        </authorList>
    </citation>
    <scope>NUCLEOTIDE SEQUENCE</scope>
    <source>
        <strain evidence="1">MNA-CCFEE 5262</strain>
    </source>
</reference>
<name>A0ACC2WGX4_9TREE</name>